<dbReference type="AlphaFoldDB" id="A0A8T0QYV1"/>
<comment type="caution">
    <text evidence="2">The sequence shown here is derived from an EMBL/GenBank/DDBJ whole genome shotgun (WGS) entry which is preliminary data.</text>
</comment>
<evidence type="ECO:0000313" key="3">
    <source>
        <dbReference type="Proteomes" id="UP000823388"/>
    </source>
</evidence>
<evidence type="ECO:0000313" key="2">
    <source>
        <dbReference type="EMBL" id="KAG2578099.1"/>
    </source>
</evidence>
<dbReference type="Proteomes" id="UP000823388">
    <property type="component" value="Chromosome 6N"/>
</dbReference>
<feature type="region of interest" description="Disordered" evidence="1">
    <location>
        <begin position="1"/>
        <end position="62"/>
    </location>
</feature>
<accession>A0A8T0QYV1</accession>
<reference evidence="2" key="1">
    <citation type="submission" date="2020-05" db="EMBL/GenBank/DDBJ databases">
        <title>WGS assembly of Panicum virgatum.</title>
        <authorList>
            <person name="Lovell J.T."/>
            <person name="Jenkins J."/>
            <person name="Shu S."/>
            <person name="Juenger T.E."/>
            <person name="Schmutz J."/>
        </authorList>
    </citation>
    <scope>NUCLEOTIDE SEQUENCE</scope>
    <source>
        <strain evidence="2">AP13</strain>
    </source>
</reference>
<organism evidence="2 3">
    <name type="scientific">Panicum virgatum</name>
    <name type="common">Blackwell switchgrass</name>
    <dbReference type="NCBI Taxonomy" id="38727"/>
    <lineage>
        <taxon>Eukaryota</taxon>
        <taxon>Viridiplantae</taxon>
        <taxon>Streptophyta</taxon>
        <taxon>Embryophyta</taxon>
        <taxon>Tracheophyta</taxon>
        <taxon>Spermatophyta</taxon>
        <taxon>Magnoliopsida</taxon>
        <taxon>Liliopsida</taxon>
        <taxon>Poales</taxon>
        <taxon>Poaceae</taxon>
        <taxon>PACMAD clade</taxon>
        <taxon>Panicoideae</taxon>
        <taxon>Panicodae</taxon>
        <taxon>Paniceae</taxon>
        <taxon>Panicinae</taxon>
        <taxon>Panicum</taxon>
        <taxon>Panicum sect. Hiantes</taxon>
    </lineage>
</organism>
<gene>
    <name evidence="2" type="ORF">PVAP13_6NG204612</name>
</gene>
<keyword evidence="3" id="KW-1185">Reference proteome</keyword>
<name>A0A8T0QYV1_PANVG</name>
<protein>
    <submittedName>
        <fullName evidence="2">Uncharacterized protein</fullName>
    </submittedName>
</protein>
<proteinExistence type="predicted"/>
<dbReference type="EMBL" id="CM029048">
    <property type="protein sequence ID" value="KAG2578099.1"/>
    <property type="molecule type" value="Genomic_DNA"/>
</dbReference>
<sequence>MKVWRCMPPPPPSEVSTPSGAESDDDDQTLAIVLGKQQKENPRSILLKRKAPSSEDIGTQKLTKLRVEKTQLQDLSN</sequence>
<evidence type="ECO:0000256" key="1">
    <source>
        <dbReference type="SAM" id="MobiDB-lite"/>
    </source>
</evidence>